<accession>A0A0U2UK12</accession>
<dbReference type="InterPro" id="IPR036876">
    <property type="entry name" value="UVR_dom_sf"/>
</dbReference>
<dbReference type="Proteomes" id="UP000061660">
    <property type="component" value="Chromosome"/>
</dbReference>
<dbReference type="RefSeq" id="WP_062409415.1">
    <property type="nucleotide sequence ID" value="NZ_BJCS01000007.1"/>
</dbReference>
<proteinExistence type="predicted"/>
<evidence type="ECO:0000313" key="1">
    <source>
        <dbReference type="EMBL" id="ALS23484.1"/>
    </source>
</evidence>
<dbReference type="KEGG" id="pnp:IJ22_31110"/>
<protein>
    <submittedName>
        <fullName evidence="1">Uncharacterized protein</fullName>
    </submittedName>
</protein>
<evidence type="ECO:0000313" key="2">
    <source>
        <dbReference type="Proteomes" id="UP000061660"/>
    </source>
</evidence>
<reference evidence="2" key="1">
    <citation type="submission" date="2015-12" db="EMBL/GenBank/DDBJ databases">
        <title>Complete genome sequences of two moderately thermophilic Paenibacillus species.</title>
        <authorList>
            <person name="Butler R.III."/>
            <person name="Wang J."/>
            <person name="Stark B.C."/>
            <person name="Pombert J.-F."/>
        </authorList>
    </citation>
    <scope>NUCLEOTIDE SEQUENCE [LARGE SCALE GENOMIC DNA]</scope>
    <source>
        <strain evidence="2">32O-Y</strain>
    </source>
</reference>
<keyword evidence="2" id="KW-1185">Reference proteome</keyword>
<dbReference type="SUPFAM" id="SSF46600">
    <property type="entry name" value="C-terminal UvrC-binding domain of UvrB"/>
    <property type="match status" value="1"/>
</dbReference>
<reference evidence="1 2" key="2">
    <citation type="journal article" date="2016" name="Genome Announc.">
        <title>Complete Genome Sequences of Two Interactive Moderate Thermophiles, Paenibacillus napthalenovorans 32O-Y and Paenibacillus sp. 32O-W.</title>
        <authorList>
            <person name="Butler R.R.III."/>
            <person name="Wang J."/>
            <person name="Stark B.C."/>
            <person name="Pombert J.F."/>
        </authorList>
    </citation>
    <scope>NUCLEOTIDE SEQUENCE [LARGE SCALE GENOMIC DNA]</scope>
    <source>
        <strain evidence="1 2">32O-Y</strain>
    </source>
</reference>
<sequence length="68" mass="8113">MYLGRVPAMGLDEIRNQTYEELKHHYTNLKAELKVARVNFEFERAADLKEEIDFILKELSRKKEKKTS</sequence>
<organism evidence="1 2">
    <name type="scientific">Paenibacillus naphthalenovorans</name>
    <dbReference type="NCBI Taxonomy" id="162209"/>
    <lineage>
        <taxon>Bacteria</taxon>
        <taxon>Bacillati</taxon>
        <taxon>Bacillota</taxon>
        <taxon>Bacilli</taxon>
        <taxon>Bacillales</taxon>
        <taxon>Paenibacillaceae</taxon>
        <taxon>Paenibacillus</taxon>
    </lineage>
</organism>
<dbReference type="PATRIC" id="fig|162209.4.peg.3327"/>
<gene>
    <name evidence="1" type="ORF">IJ22_31110</name>
</gene>
<dbReference type="EMBL" id="CP013652">
    <property type="protein sequence ID" value="ALS23484.1"/>
    <property type="molecule type" value="Genomic_DNA"/>
</dbReference>
<name>A0A0U2UK12_9BACL</name>
<dbReference type="AlphaFoldDB" id="A0A0U2UK12"/>